<dbReference type="GO" id="GO:0005634">
    <property type="term" value="C:nucleus"/>
    <property type="evidence" value="ECO:0007669"/>
    <property type="project" value="InterPro"/>
</dbReference>
<organism evidence="2 3">
    <name type="scientific">Vitis vinifera</name>
    <name type="common">Grape</name>
    <dbReference type="NCBI Taxonomy" id="29760"/>
    <lineage>
        <taxon>Eukaryota</taxon>
        <taxon>Viridiplantae</taxon>
        <taxon>Streptophyta</taxon>
        <taxon>Embryophyta</taxon>
        <taxon>Tracheophyta</taxon>
        <taxon>Spermatophyta</taxon>
        <taxon>Magnoliopsida</taxon>
        <taxon>eudicotyledons</taxon>
        <taxon>Gunneridae</taxon>
        <taxon>Pentapetalae</taxon>
        <taxon>rosids</taxon>
        <taxon>Vitales</taxon>
        <taxon>Vitaceae</taxon>
        <taxon>Viteae</taxon>
        <taxon>Vitis</taxon>
    </lineage>
</organism>
<evidence type="ECO:0000313" key="2">
    <source>
        <dbReference type="EMBL" id="RVX02730.1"/>
    </source>
</evidence>
<protein>
    <submittedName>
        <fullName evidence="2">Floral homeotic protein APETALA 1 A</fullName>
    </submittedName>
</protein>
<feature type="domain" description="K-box" evidence="1">
    <location>
        <begin position="26"/>
        <end position="122"/>
    </location>
</feature>
<dbReference type="EMBL" id="QGNW01000069">
    <property type="protein sequence ID" value="RVX02730.1"/>
    <property type="molecule type" value="Genomic_DNA"/>
</dbReference>
<dbReference type="GO" id="GO:0003700">
    <property type="term" value="F:DNA-binding transcription factor activity"/>
    <property type="evidence" value="ECO:0007669"/>
    <property type="project" value="InterPro"/>
</dbReference>
<dbReference type="PANTHER" id="PTHR33116">
    <property type="entry name" value="REVERSE TRANSCRIPTASE ZINC-BINDING DOMAIN-CONTAINING PROTEIN-RELATED-RELATED"/>
    <property type="match status" value="1"/>
</dbReference>
<dbReference type="AlphaFoldDB" id="A0A438J192"/>
<dbReference type="Pfam" id="PF01486">
    <property type="entry name" value="K-box"/>
    <property type="match status" value="1"/>
</dbReference>
<accession>A0A438J192</accession>
<name>A0A438J192_VITVI</name>
<evidence type="ECO:0000259" key="1">
    <source>
        <dbReference type="PROSITE" id="PS51297"/>
    </source>
</evidence>
<dbReference type="InterPro" id="IPR002487">
    <property type="entry name" value="TF_Kbox"/>
</dbReference>
<comment type="caution">
    <text evidence="2">The sequence shown here is derived from an EMBL/GenBank/DDBJ whole genome shotgun (WGS) entry which is preliminary data.</text>
</comment>
<sequence>MEKILDRYERYSYAERQLTATDPESQGNWSLEYSKLKAKIELLQRSQRHFLGEDLDSLSLKELQNLEQQLDTALKHIRSRKNQLMYESISELQRKDKGKGGDGVQITHMLLVDDTLSRECRVVSHRTQLTKWSTSFHLLGAPLGASHKAVAIWDGVEERIQKRLACERGKYISKEGRITLIQSTLASMPIYLMSFMCMPRVVRLSLSKSKRTFFEVGKLWRRSLKCKVGNMFVQEKKKGVLVLEVFLLSFGPFCASGVGALRFENESLWRLVISRKFGVEKGGKGNAGANNMLAKEIKEKEKTVAQQTHWEQQNHGLNTSSSYCHSSFPV</sequence>
<reference evidence="2 3" key="1">
    <citation type="journal article" date="2018" name="PLoS Genet.">
        <title>Population sequencing reveals clonal diversity and ancestral inbreeding in the grapevine cultivar Chardonnay.</title>
        <authorList>
            <person name="Roach M.J."/>
            <person name="Johnson D.L."/>
            <person name="Bohlmann J."/>
            <person name="van Vuuren H.J."/>
            <person name="Jones S.J."/>
            <person name="Pretorius I.S."/>
            <person name="Schmidt S.A."/>
            <person name="Borneman A.R."/>
        </authorList>
    </citation>
    <scope>NUCLEOTIDE SEQUENCE [LARGE SCALE GENOMIC DNA]</scope>
    <source>
        <strain evidence="3">cv. Chardonnay</strain>
        <tissue evidence="2">Leaf</tissue>
    </source>
</reference>
<dbReference type="PROSITE" id="PS51297">
    <property type="entry name" value="K_BOX"/>
    <property type="match status" value="1"/>
</dbReference>
<evidence type="ECO:0000313" key="3">
    <source>
        <dbReference type="Proteomes" id="UP000288805"/>
    </source>
</evidence>
<dbReference type="Proteomes" id="UP000288805">
    <property type="component" value="Unassembled WGS sequence"/>
</dbReference>
<gene>
    <name evidence="2" type="primary">AP1A_1</name>
    <name evidence="2" type="ORF">CK203_016562</name>
</gene>
<dbReference type="PANTHER" id="PTHR33116:SF78">
    <property type="entry name" value="OS12G0587133 PROTEIN"/>
    <property type="match status" value="1"/>
</dbReference>
<proteinExistence type="predicted"/>